<keyword evidence="3" id="KW-1185">Reference proteome</keyword>
<name>A0A1E7F4G4_9STRA</name>
<dbReference type="KEGG" id="fcy:FRACYDRAFT_243546"/>
<feature type="signal peptide" evidence="1">
    <location>
        <begin position="1"/>
        <end position="18"/>
    </location>
</feature>
<evidence type="ECO:0000256" key="1">
    <source>
        <dbReference type="SAM" id="SignalP"/>
    </source>
</evidence>
<evidence type="ECO:0000313" key="2">
    <source>
        <dbReference type="EMBL" id="OEU13029.1"/>
    </source>
</evidence>
<protein>
    <recommendedName>
        <fullName evidence="4">Chitin-binding type-4 domain-containing protein</fullName>
    </recommendedName>
</protein>
<dbReference type="OrthoDB" id="550577at2759"/>
<dbReference type="AlphaFoldDB" id="A0A1E7F4G4"/>
<reference evidence="2 3" key="1">
    <citation type="submission" date="2016-09" db="EMBL/GenBank/DDBJ databases">
        <title>Extensive genetic diversity and differential bi-allelic expression allows diatom success in the polar Southern Ocean.</title>
        <authorList>
            <consortium name="DOE Joint Genome Institute"/>
            <person name="Mock T."/>
            <person name="Otillar R.P."/>
            <person name="Strauss J."/>
            <person name="Dupont C."/>
            <person name="Frickenhaus S."/>
            <person name="Maumus F."/>
            <person name="Mcmullan M."/>
            <person name="Sanges R."/>
            <person name="Schmutz J."/>
            <person name="Toseland A."/>
            <person name="Valas R."/>
            <person name="Veluchamy A."/>
            <person name="Ward B.J."/>
            <person name="Allen A."/>
            <person name="Barry K."/>
            <person name="Falciatore A."/>
            <person name="Ferrante M."/>
            <person name="Fortunato A.E."/>
            <person name="Gloeckner G."/>
            <person name="Gruber A."/>
            <person name="Hipkin R."/>
            <person name="Janech M."/>
            <person name="Kroth P."/>
            <person name="Leese F."/>
            <person name="Lindquist E."/>
            <person name="Lyon B.R."/>
            <person name="Martin J."/>
            <person name="Mayer C."/>
            <person name="Parker M."/>
            <person name="Quesneville H."/>
            <person name="Raymond J."/>
            <person name="Uhlig C."/>
            <person name="Valentin K.U."/>
            <person name="Worden A.Z."/>
            <person name="Armbrust E.V."/>
            <person name="Bowler C."/>
            <person name="Green B."/>
            <person name="Moulton V."/>
            <person name="Van Oosterhout C."/>
            <person name="Grigoriev I."/>
        </authorList>
    </citation>
    <scope>NUCLEOTIDE SEQUENCE [LARGE SCALE GENOMIC DNA]</scope>
    <source>
        <strain evidence="2 3">CCMP1102</strain>
    </source>
</reference>
<dbReference type="Proteomes" id="UP000095751">
    <property type="component" value="Unassembled WGS sequence"/>
</dbReference>
<proteinExistence type="predicted"/>
<evidence type="ECO:0000313" key="3">
    <source>
        <dbReference type="Proteomes" id="UP000095751"/>
    </source>
</evidence>
<sequence>MKFSTATLLLAYASTTNAHGTITQPKVPKITTDLGGWRYMWFNQGSQIGCPVATGQNCGNGSPNGGNTPCCEEQFEPTLKDVEQLTYMSDKWWSAVQTADNSSTQSMLRGAAKVSPKDFASVTNTPLKRNPWLAPGHAPVVNSCGILGGWQYNSAQDYIAGPGDGYENLMNGTGGAVNSYMPPANLTIPAGTHGDVVLLEEINHRMQEAQGEQYTTNDNPRWKAGSVQNVSYSLSANHGGGFQWRVCPIEFLLNDTLDEGCFTALDFVGDESWFVYKNDNDNETQIIPFTPVRVSDANTNGVLPKGSTWTQIGLPACGDFATPDSNCDGPMFENEISKAGFWGGPEINSNSSTSPALFDIMEPLSARTDVHYTPFEIVDTIQVPKGMEGDYVLSWRWDSEQSPQVWTQCTIVTIEA</sequence>
<organism evidence="2 3">
    <name type="scientific">Fragilariopsis cylindrus CCMP1102</name>
    <dbReference type="NCBI Taxonomy" id="635003"/>
    <lineage>
        <taxon>Eukaryota</taxon>
        <taxon>Sar</taxon>
        <taxon>Stramenopiles</taxon>
        <taxon>Ochrophyta</taxon>
        <taxon>Bacillariophyta</taxon>
        <taxon>Bacillariophyceae</taxon>
        <taxon>Bacillariophycidae</taxon>
        <taxon>Bacillariales</taxon>
        <taxon>Bacillariaceae</taxon>
        <taxon>Fragilariopsis</taxon>
    </lineage>
</organism>
<accession>A0A1E7F4G4</accession>
<keyword evidence="1" id="KW-0732">Signal</keyword>
<dbReference type="InParanoid" id="A0A1E7F4G4"/>
<dbReference type="EMBL" id="KV784363">
    <property type="protein sequence ID" value="OEU13029.1"/>
    <property type="molecule type" value="Genomic_DNA"/>
</dbReference>
<gene>
    <name evidence="2" type="ORF">FRACYDRAFT_243546</name>
</gene>
<evidence type="ECO:0008006" key="4">
    <source>
        <dbReference type="Google" id="ProtNLM"/>
    </source>
</evidence>
<feature type="chain" id="PRO_5009192645" description="Chitin-binding type-4 domain-containing protein" evidence="1">
    <location>
        <begin position="19"/>
        <end position="416"/>
    </location>
</feature>